<evidence type="ECO:0000313" key="8">
    <source>
        <dbReference type="Proteomes" id="UP001199044"/>
    </source>
</evidence>
<comment type="caution">
    <text evidence="7">The sequence shown here is derived from an EMBL/GenBank/DDBJ whole genome shotgun (WGS) entry which is preliminary data.</text>
</comment>
<dbReference type="Gene3D" id="1.10.150.20">
    <property type="entry name" value="5' to 3' exonuclease, C-terminal subdomain"/>
    <property type="match status" value="1"/>
</dbReference>
<keyword evidence="2" id="KW-0227">DNA damage</keyword>
<dbReference type="Pfam" id="PF11798">
    <property type="entry name" value="IMS_HHH"/>
    <property type="match status" value="1"/>
</dbReference>
<dbReference type="Proteomes" id="UP001199044">
    <property type="component" value="Unassembled WGS sequence"/>
</dbReference>
<keyword evidence="5" id="KW-0742">SOS response</keyword>
<evidence type="ECO:0000256" key="5">
    <source>
        <dbReference type="ARBA" id="ARBA00023236"/>
    </source>
</evidence>
<dbReference type="InterPro" id="IPR025188">
    <property type="entry name" value="DUF4113"/>
</dbReference>
<dbReference type="Pfam" id="PF11799">
    <property type="entry name" value="IMS_C"/>
    <property type="match status" value="1"/>
</dbReference>
<feature type="domain" description="UmuC" evidence="6">
    <location>
        <begin position="2"/>
        <end position="188"/>
    </location>
</feature>
<keyword evidence="8" id="KW-1185">Reference proteome</keyword>
<proteinExistence type="inferred from homology"/>
<accession>A0ABS7YKK1</accession>
<evidence type="ECO:0000256" key="2">
    <source>
        <dbReference type="ARBA" id="ARBA00022763"/>
    </source>
</evidence>
<gene>
    <name evidence="7" type="ORF">LDJ79_05705</name>
</gene>
<dbReference type="PROSITE" id="PS50173">
    <property type="entry name" value="UMUC"/>
    <property type="match status" value="1"/>
</dbReference>
<comment type="similarity">
    <text evidence="1">Belongs to the DNA polymerase type-Y family.</text>
</comment>
<evidence type="ECO:0000259" key="6">
    <source>
        <dbReference type="PROSITE" id="PS50173"/>
    </source>
</evidence>
<dbReference type="EMBL" id="JAIWIU010000032">
    <property type="protein sequence ID" value="MCA2015597.1"/>
    <property type="molecule type" value="Genomic_DNA"/>
</dbReference>
<sequence length="419" mass="47394">MFALVDANSFYCSAEQVFRPDWRGKPIIVLSNNDGCVVAANRQAKEAGIPKFKPYFQVKALCEQKGVVALSSNYELYADLSAKMMDVIGRFAPEQHIYSIDESFLSFQRAYPAISDLRTQGQTIRRAVWKECRLPVCVGMGETLTLAKIANHAAKKIPGYNGVCVIDNERERLDVLGQLSVGDVWGIGRKLEKRFQQMGIHTALKLAQYPVGLVKKNFNVEVERTIRELNGQMCKKWDQVRADKQQIYSTRSVGERIVDIDSLRQALSKHAGIAARKARQQGSLCKVFLCFAGNSPFDEHPQSFRFIHRFAYPTADTQQLTKVACDAAEQLFKEGVRYYKIGVGLLDLSDGTHEQFDLLNPVPNNTKLMSVFDQINGKYGSDTMFMAAQGIDEKWGMRRELLTPQYTTRWCDLPLFKCN</sequence>
<dbReference type="InterPro" id="IPR024728">
    <property type="entry name" value="PolY_HhH_motif"/>
</dbReference>
<dbReference type="InterPro" id="IPR043502">
    <property type="entry name" value="DNA/RNA_pol_sf"/>
</dbReference>
<dbReference type="RefSeq" id="WP_225249899.1">
    <property type="nucleotide sequence ID" value="NZ_JAIWIU010000032.1"/>
</dbReference>
<dbReference type="InterPro" id="IPR017961">
    <property type="entry name" value="DNA_pol_Y-fam_little_finger"/>
</dbReference>
<dbReference type="CDD" id="cd01700">
    <property type="entry name" value="PolY_Pol_V_umuC"/>
    <property type="match status" value="1"/>
</dbReference>
<evidence type="ECO:0000256" key="1">
    <source>
        <dbReference type="ARBA" id="ARBA00010945"/>
    </source>
</evidence>
<keyword evidence="3" id="KW-0741">SOS mutagenesis</keyword>
<keyword evidence="4" id="KW-0234">DNA repair</keyword>
<dbReference type="Gene3D" id="3.40.1170.60">
    <property type="match status" value="1"/>
</dbReference>
<dbReference type="PANTHER" id="PTHR11076:SF34">
    <property type="entry name" value="PROTEIN UMUC"/>
    <property type="match status" value="1"/>
</dbReference>
<dbReference type="InterPro" id="IPR050116">
    <property type="entry name" value="DNA_polymerase-Y"/>
</dbReference>
<reference evidence="8" key="1">
    <citation type="submission" date="2023-07" db="EMBL/GenBank/DDBJ databases">
        <title>Molecular identification of indigenous halophilic bacteria isolated from red sea cost, biodegradation of synthetic dyes and assessment of degraded metabolite toxicity.</title>
        <authorList>
            <person name="Chaieb K."/>
            <person name="Altayb H.N."/>
        </authorList>
    </citation>
    <scope>NUCLEOTIDE SEQUENCE [LARGE SCALE GENOMIC DNA]</scope>
    <source>
        <strain evidence="8">K20</strain>
    </source>
</reference>
<organism evidence="7 8">
    <name type="scientific">Vibrio tritonius</name>
    <dbReference type="NCBI Taxonomy" id="1435069"/>
    <lineage>
        <taxon>Bacteria</taxon>
        <taxon>Pseudomonadati</taxon>
        <taxon>Pseudomonadota</taxon>
        <taxon>Gammaproteobacteria</taxon>
        <taxon>Vibrionales</taxon>
        <taxon>Vibrionaceae</taxon>
        <taxon>Vibrio</taxon>
    </lineage>
</organism>
<evidence type="ECO:0000313" key="7">
    <source>
        <dbReference type="EMBL" id="MCA2015597.1"/>
    </source>
</evidence>
<protein>
    <submittedName>
        <fullName evidence="7">Y-family DNA polymerase</fullName>
    </submittedName>
</protein>
<dbReference type="PANTHER" id="PTHR11076">
    <property type="entry name" value="DNA REPAIR POLYMERASE UMUC / TRANSFERASE FAMILY MEMBER"/>
    <property type="match status" value="1"/>
</dbReference>
<dbReference type="Gene3D" id="3.30.70.270">
    <property type="match status" value="1"/>
</dbReference>
<dbReference type="SUPFAM" id="SSF56672">
    <property type="entry name" value="DNA/RNA polymerases"/>
    <property type="match status" value="1"/>
</dbReference>
<dbReference type="Pfam" id="PF13438">
    <property type="entry name" value="DUF4113"/>
    <property type="match status" value="1"/>
</dbReference>
<dbReference type="InterPro" id="IPR001126">
    <property type="entry name" value="UmuC"/>
</dbReference>
<evidence type="ECO:0000256" key="4">
    <source>
        <dbReference type="ARBA" id="ARBA00023204"/>
    </source>
</evidence>
<name>A0ABS7YKK1_9VIBR</name>
<evidence type="ECO:0000256" key="3">
    <source>
        <dbReference type="ARBA" id="ARBA00023199"/>
    </source>
</evidence>
<dbReference type="Pfam" id="PF00817">
    <property type="entry name" value="IMS"/>
    <property type="match status" value="1"/>
</dbReference>
<dbReference type="InterPro" id="IPR043128">
    <property type="entry name" value="Rev_trsase/Diguanyl_cyclase"/>
</dbReference>